<dbReference type="InterPro" id="IPR011006">
    <property type="entry name" value="CheY-like_superfamily"/>
</dbReference>
<feature type="DNA-binding region" description="OmpR/PhoB-type" evidence="5">
    <location>
        <begin position="129"/>
        <end position="228"/>
    </location>
</feature>
<evidence type="ECO:0000313" key="9">
    <source>
        <dbReference type="Proteomes" id="UP000245212"/>
    </source>
</evidence>
<accession>A0A2V1JVB9</accession>
<dbReference type="SMART" id="SM00448">
    <property type="entry name" value="REC"/>
    <property type="match status" value="1"/>
</dbReference>
<dbReference type="Gene3D" id="3.40.50.2300">
    <property type="match status" value="1"/>
</dbReference>
<dbReference type="GO" id="GO:0000156">
    <property type="term" value="F:phosphorelay response regulator activity"/>
    <property type="evidence" value="ECO:0007669"/>
    <property type="project" value="TreeGrafter"/>
</dbReference>
<dbReference type="AlphaFoldDB" id="A0A2V1JVB9"/>
<comment type="caution">
    <text evidence="8">The sequence shown here is derived from an EMBL/GenBank/DDBJ whole genome shotgun (WGS) entry which is preliminary data.</text>
</comment>
<dbReference type="GO" id="GO:0005829">
    <property type="term" value="C:cytosol"/>
    <property type="evidence" value="ECO:0007669"/>
    <property type="project" value="TreeGrafter"/>
</dbReference>
<gene>
    <name evidence="8" type="ORF">DD235_16375</name>
</gene>
<protein>
    <submittedName>
        <fullName evidence="8">DNA-binding response regulator</fullName>
    </submittedName>
</protein>
<reference evidence="9" key="1">
    <citation type="submission" date="2018-05" db="EMBL/GenBank/DDBJ databases">
        <authorList>
            <person name="Li Y."/>
        </authorList>
    </citation>
    <scope>NUCLEOTIDE SEQUENCE [LARGE SCALE GENOMIC DNA]</scope>
    <source>
        <strain evidence="9">3d-2-2</strain>
    </source>
</reference>
<keyword evidence="1 4" id="KW-0597">Phosphoprotein</keyword>
<dbReference type="SMART" id="SM00862">
    <property type="entry name" value="Trans_reg_C"/>
    <property type="match status" value="1"/>
</dbReference>
<dbReference type="PANTHER" id="PTHR48111">
    <property type="entry name" value="REGULATOR OF RPOS"/>
    <property type="match status" value="1"/>
</dbReference>
<feature type="modified residue" description="4-aspartylphosphate" evidence="4">
    <location>
        <position position="51"/>
    </location>
</feature>
<dbReference type="PROSITE" id="PS50110">
    <property type="entry name" value="RESPONSE_REGULATORY"/>
    <property type="match status" value="1"/>
</dbReference>
<evidence type="ECO:0000256" key="5">
    <source>
        <dbReference type="PROSITE-ProRule" id="PRU01091"/>
    </source>
</evidence>
<dbReference type="Gene3D" id="1.10.10.10">
    <property type="entry name" value="Winged helix-like DNA-binding domain superfamily/Winged helix DNA-binding domain"/>
    <property type="match status" value="1"/>
</dbReference>
<dbReference type="CDD" id="cd17574">
    <property type="entry name" value="REC_OmpR"/>
    <property type="match status" value="1"/>
</dbReference>
<feature type="domain" description="Response regulatory" evidence="6">
    <location>
        <begin position="2"/>
        <end position="117"/>
    </location>
</feature>
<dbReference type="CDD" id="cd00383">
    <property type="entry name" value="trans_reg_C"/>
    <property type="match status" value="1"/>
</dbReference>
<dbReference type="InterPro" id="IPR036388">
    <property type="entry name" value="WH-like_DNA-bd_sf"/>
</dbReference>
<evidence type="ECO:0000259" key="7">
    <source>
        <dbReference type="PROSITE" id="PS51755"/>
    </source>
</evidence>
<evidence type="ECO:0000256" key="4">
    <source>
        <dbReference type="PROSITE-ProRule" id="PRU00169"/>
    </source>
</evidence>
<keyword evidence="9" id="KW-1185">Reference proteome</keyword>
<dbReference type="PROSITE" id="PS51755">
    <property type="entry name" value="OMPR_PHOB"/>
    <property type="match status" value="1"/>
</dbReference>
<evidence type="ECO:0000256" key="3">
    <source>
        <dbReference type="ARBA" id="ARBA00023125"/>
    </source>
</evidence>
<name>A0A2V1JVB9_9BURK</name>
<dbReference type="Proteomes" id="UP000245212">
    <property type="component" value="Unassembled WGS sequence"/>
</dbReference>
<feature type="domain" description="OmpR/PhoB-type" evidence="7">
    <location>
        <begin position="129"/>
        <end position="228"/>
    </location>
</feature>
<dbReference type="GO" id="GO:0006355">
    <property type="term" value="P:regulation of DNA-templated transcription"/>
    <property type="evidence" value="ECO:0007669"/>
    <property type="project" value="InterPro"/>
</dbReference>
<proteinExistence type="predicted"/>
<sequence length="240" mass="27371">MKIASLEDDPHQINLFRDILTQAGYAFSGYSDGRTFMAALGKEQFDLVLLDWHLPEITGEDTLRWIRATLGYHLPVIFVTSRSSEEDLVQGLRSGADDYLIKPVRRHELLARIDALLRRAGVQTTRTEDAPFEIAGYRIDPIERTVQLQGQTIVLPAKEFDLALLFFQNVGRLMSRDHITMAVWNREVPATSRTLATHLSNIRQKLQLRPENGVRLISSYALGYRLELTHHDNQDESTDS</sequence>
<evidence type="ECO:0000259" key="6">
    <source>
        <dbReference type="PROSITE" id="PS50110"/>
    </source>
</evidence>
<dbReference type="InterPro" id="IPR039420">
    <property type="entry name" value="WalR-like"/>
</dbReference>
<evidence type="ECO:0000256" key="2">
    <source>
        <dbReference type="ARBA" id="ARBA00023012"/>
    </source>
</evidence>
<organism evidence="8 9">
    <name type="scientific">Corticimicrobacter populi</name>
    <dbReference type="NCBI Taxonomy" id="2175229"/>
    <lineage>
        <taxon>Bacteria</taxon>
        <taxon>Pseudomonadati</taxon>
        <taxon>Pseudomonadota</taxon>
        <taxon>Betaproteobacteria</taxon>
        <taxon>Burkholderiales</taxon>
        <taxon>Alcaligenaceae</taxon>
        <taxon>Corticimicrobacter</taxon>
    </lineage>
</organism>
<dbReference type="GO" id="GO:0032993">
    <property type="term" value="C:protein-DNA complex"/>
    <property type="evidence" value="ECO:0007669"/>
    <property type="project" value="TreeGrafter"/>
</dbReference>
<keyword evidence="3 5" id="KW-0238">DNA-binding</keyword>
<dbReference type="Pfam" id="PF00072">
    <property type="entry name" value="Response_reg"/>
    <property type="match status" value="1"/>
</dbReference>
<evidence type="ECO:0000256" key="1">
    <source>
        <dbReference type="ARBA" id="ARBA00022553"/>
    </source>
</evidence>
<evidence type="ECO:0000313" key="8">
    <source>
        <dbReference type="EMBL" id="PWF20911.1"/>
    </source>
</evidence>
<dbReference type="SUPFAM" id="SSF52172">
    <property type="entry name" value="CheY-like"/>
    <property type="match status" value="1"/>
</dbReference>
<keyword evidence="2" id="KW-0902">Two-component regulatory system</keyword>
<dbReference type="PANTHER" id="PTHR48111:SF40">
    <property type="entry name" value="PHOSPHATE REGULON TRANSCRIPTIONAL REGULATORY PROTEIN PHOB"/>
    <property type="match status" value="1"/>
</dbReference>
<dbReference type="InterPro" id="IPR001789">
    <property type="entry name" value="Sig_transdc_resp-reg_receiver"/>
</dbReference>
<dbReference type="EMBL" id="QETA01000010">
    <property type="protein sequence ID" value="PWF20911.1"/>
    <property type="molecule type" value="Genomic_DNA"/>
</dbReference>
<dbReference type="InterPro" id="IPR001867">
    <property type="entry name" value="OmpR/PhoB-type_DNA-bd"/>
</dbReference>
<dbReference type="Pfam" id="PF00486">
    <property type="entry name" value="Trans_reg_C"/>
    <property type="match status" value="1"/>
</dbReference>
<dbReference type="Gene3D" id="6.10.250.690">
    <property type="match status" value="1"/>
</dbReference>
<dbReference type="GO" id="GO:0000976">
    <property type="term" value="F:transcription cis-regulatory region binding"/>
    <property type="evidence" value="ECO:0007669"/>
    <property type="project" value="TreeGrafter"/>
</dbReference>